<dbReference type="InterPro" id="IPR006121">
    <property type="entry name" value="HMA_dom"/>
</dbReference>
<keyword evidence="4" id="KW-1185">Reference proteome</keyword>
<dbReference type="Gene3D" id="3.30.70.100">
    <property type="match status" value="1"/>
</dbReference>
<dbReference type="SUPFAM" id="SSF55008">
    <property type="entry name" value="HMA, heavy metal-associated domain"/>
    <property type="match status" value="1"/>
</dbReference>
<organism evidence="3 4">
    <name type="scientific">Aromatoleum buckelii</name>
    <dbReference type="NCBI Taxonomy" id="200254"/>
    <lineage>
        <taxon>Bacteria</taxon>
        <taxon>Pseudomonadati</taxon>
        <taxon>Pseudomonadota</taxon>
        <taxon>Betaproteobacteria</taxon>
        <taxon>Rhodocyclales</taxon>
        <taxon>Rhodocyclaceae</taxon>
        <taxon>Aromatoleum</taxon>
    </lineage>
</organism>
<evidence type="ECO:0000313" key="3">
    <source>
        <dbReference type="EMBL" id="NMF95104.1"/>
    </source>
</evidence>
<dbReference type="PROSITE" id="PS50846">
    <property type="entry name" value="HMA_2"/>
    <property type="match status" value="1"/>
</dbReference>
<comment type="caution">
    <text evidence="3">The sequence shown here is derived from an EMBL/GenBank/DDBJ whole genome shotgun (WGS) entry which is preliminary data.</text>
</comment>
<dbReference type="Proteomes" id="UP000601990">
    <property type="component" value="Unassembled WGS sequence"/>
</dbReference>
<accession>A0ABX1N753</accession>
<dbReference type="PROSITE" id="PS01047">
    <property type="entry name" value="HMA_1"/>
    <property type="match status" value="1"/>
</dbReference>
<sequence length="69" mass="7155">MVETVIRVEGMSCGGCVNSVTAALKSLPGVTDANVSLDSAQARVQYDPATVSEQQLREAVEDAGFDAPV</sequence>
<name>A0ABX1N753_9RHOO</name>
<dbReference type="InterPro" id="IPR017969">
    <property type="entry name" value="Heavy-metal-associated_CS"/>
</dbReference>
<gene>
    <name evidence="3" type="ORF">GO608_17470</name>
</gene>
<dbReference type="CDD" id="cd00371">
    <property type="entry name" value="HMA"/>
    <property type="match status" value="1"/>
</dbReference>
<dbReference type="PANTHER" id="PTHR46594">
    <property type="entry name" value="P-TYPE CATION-TRANSPORTING ATPASE"/>
    <property type="match status" value="1"/>
</dbReference>
<evidence type="ECO:0000256" key="1">
    <source>
        <dbReference type="ARBA" id="ARBA00022723"/>
    </source>
</evidence>
<keyword evidence="1" id="KW-0479">Metal-binding</keyword>
<evidence type="ECO:0000313" key="4">
    <source>
        <dbReference type="Proteomes" id="UP000601990"/>
    </source>
</evidence>
<feature type="domain" description="HMA" evidence="2">
    <location>
        <begin position="2"/>
        <end position="68"/>
    </location>
</feature>
<dbReference type="Pfam" id="PF00403">
    <property type="entry name" value="HMA"/>
    <property type="match status" value="1"/>
</dbReference>
<dbReference type="InterPro" id="IPR036163">
    <property type="entry name" value="HMA_dom_sf"/>
</dbReference>
<dbReference type="RefSeq" id="WP_169200303.1">
    <property type="nucleotide sequence ID" value="NZ_WTVH02000009.1"/>
</dbReference>
<proteinExistence type="predicted"/>
<dbReference type="PANTHER" id="PTHR46594:SF4">
    <property type="entry name" value="P-TYPE CATION-TRANSPORTING ATPASE"/>
    <property type="match status" value="1"/>
</dbReference>
<evidence type="ECO:0000259" key="2">
    <source>
        <dbReference type="PROSITE" id="PS50846"/>
    </source>
</evidence>
<reference evidence="3" key="1">
    <citation type="submission" date="2019-12" db="EMBL/GenBank/DDBJ databases">
        <title>Comparative genomics gives insights into the taxonomy of the Azoarcus-Aromatoleum group and reveals separate origins of nif in the plant-associated Azoarcus and non-plant-associated Aromatoleum sub-groups.</title>
        <authorList>
            <person name="Lafos M."/>
            <person name="Maluk M."/>
            <person name="Batista M."/>
            <person name="Junghare M."/>
            <person name="Carmona M."/>
            <person name="Faoro H."/>
            <person name="Cruz L.M."/>
            <person name="Battistoni F."/>
            <person name="De Souza E."/>
            <person name="Pedrosa F."/>
            <person name="Chen W.-M."/>
            <person name="Poole P.S."/>
            <person name="Dixon R.A."/>
            <person name="James E.K."/>
        </authorList>
    </citation>
    <scope>NUCLEOTIDE SEQUENCE</scope>
    <source>
        <strain evidence="3">U120</strain>
    </source>
</reference>
<protein>
    <submittedName>
        <fullName evidence="3">Heavy metal transporter</fullName>
    </submittedName>
</protein>
<dbReference type="PRINTS" id="PR00942">
    <property type="entry name" value="CUATPASEI"/>
</dbReference>
<dbReference type="EMBL" id="WTVH01000046">
    <property type="protein sequence ID" value="NMF95104.1"/>
    <property type="molecule type" value="Genomic_DNA"/>
</dbReference>